<name>A0A024G531_9STRA</name>
<evidence type="ECO:0000256" key="3">
    <source>
        <dbReference type="ARBA" id="ARBA00022989"/>
    </source>
</evidence>
<dbReference type="Proteomes" id="UP000053237">
    <property type="component" value="Unassembled WGS sequence"/>
</dbReference>
<accession>A0A024G531</accession>
<reference evidence="6 7" key="1">
    <citation type="submission" date="2012-05" db="EMBL/GenBank/DDBJ databases">
        <title>Recombination and specialization in a pathogen metapopulation.</title>
        <authorList>
            <person name="Gardiner A."/>
            <person name="Kemen E."/>
            <person name="Schultz-Larsen T."/>
            <person name="MacLean D."/>
            <person name="Van Oosterhout C."/>
            <person name="Jones J.D.G."/>
        </authorList>
    </citation>
    <scope>NUCLEOTIDE SEQUENCE [LARGE SCALE GENOMIC DNA]</scope>
    <source>
        <strain evidence="6 7">Ac Nc2</strain>
    </source>
</reference>
<evidence type="ECO:0000256" key="4">
    <source>
        <dbReference type="ARBA" id="ARBA00023136"/>
    </source>
</evidence>
<feature type="transmembrane region" description="Helical" evidence="5">
    <location>
        <begin position="76"/>
        <end position="95"/>
    </location>
</feature>
<feature type="transmembrane region" description="Helical" evidence="5">
    <location>
        <begin position="223"/>
        <end position="243"/>
    </location>
</feature>
<dbReference type="PANTHER" id="PTHR10231">
    <property type="entry name" value="NUCLEOTIDE-SUGAR TRANSMEMBRANE TRANSPORTER"/>
    <property type="match status" value="1"/>
</dbReference>
<comment type="subcellular location">
    <subcellularLocation>
        <location evidence="1">Membrane</location>
        <topology evidence="1">Multi-pass membrane protein</topology>
    </subcellularLocation>
</comment>
<protein>
    <recommendedName>
        <fullName evidence="8">EamA domain-containing protein</fullName>
    </recommendedName>
</protein>
<feature type="transmembrane region" description="Helical" evidence="5">
    <location>
        <begin position="35"/>
        <end position="55"/>
    </location>
</feature>
<sequence length="372" mass="41711">MNVHEIVAVSATIVSLCLGNVCVNASKRSGKITYSMATTLLMVQLVSFSICLVALCVSRYRQAPTTACRFSHSTAYYALPVAFAIADYHLTIILSKKMNSALLSIVWNSEIAVTALLFRFFFKRSLPKIGRISIILLVLGSVTSQSDREWRTNTTHQERTVFTLLIGILISAFANILIEWVYKRDIATPFLIQTTQFTFLGVCFHGANTFLELENEMFYGFDGWTWAGVVMHSIATIGINYLMKHMDNLVCLYVHALAMILTGVVSVPMFHAGISLQFICGSGITIISSYLYCHANQIGSILIPSSENRMESDGVIELRLESPKLRQDCIPERINKRERLIDFFRETSGRISRKRATYQIITKTAINDAEQA</sequence>
<keyword evidence="2 5" id="KW-0812">Transmembrane</keyword>
<dbReference type="OrthoDB" id="408493at2759"/>
<dbReference type="AlphaFoldDB" id="A0A024G531"/>
<proteinExistence type="predicted"/>
<dbReference type="EMBL" id="CAIX01000027">
    <property type="protein sequence ID" value="CCI41954.1"/>
    <property type="molecule type" value="Genomic_DNA"/>
</dbReference>
<keyword evidence="4 5" id="KW-0472">Membrane</keyword>
<evidence type="ECO:0008006" key="8">
    <source>
        <dbReference type="Google" id="ProtNLM"/>
    </source>
</evidence>
<dbReference type="InParanoid" id="A0A024G531"/>
<dbReference type="Pfam" id="PF04142">
    <property type="entry name" value="Nuc_sug_transp"/>
    <property type="match status" value="1"/>
</dbReference>
<gene>
    <name evidence="6" type="ORF">BN9_027380</name>
</gene>
<evidence type="ECO:0000313" key="7">
    <source>
        <dbReference type="Proteomes" id="UP000053237"/>
    </source>
</evidence>
<dbReference type="GO" id="GO:0015165">
    <property type="term" value="F:pyrimidine nucleotide-sugar transmembrane transporter activity"/>
    <property type="evidence" value="ECO:0007669"/>
    <property type="project" value="InterPro"/>
</dbReference>
<feature type="transmembrane region" description="Helical" evidence="5">
    <location>
        <begin position="161"/>
        <end position="178"/>
    </location>
</feature>
<keyword evidence="3 5" id="KW-1133">Transmembrane helix</keyword>
<organism evidence="6 7">
    <name type="scientific">Albugo candida</name>
    <dbReference type="NCBI Taxonomy" id="65357"/>
    <lineage>
        <taxon>Eukaryota</taxon>
        <taxon>Sar</taxon>
        <taxon>Stramenopiles</taxon>
        <taxon>Oomycota</taxon>
        <taxon>Peronosporomycetes</taxon>
        <taxon>Albuginales</taxon>
        <taxon>Albuginaceae</taxon>
        <taxon>Albugo</taxon>
    </lineage>
</organism>
<evidence type="ECO:0000256" key="1">
    <source>
        <dbReference type="ARBA" id="ARBA00004141"/>
    </source>
</evidence>
<comment type="caution">
    <text evidence="6">The sequence shown here is derived from an EMBL/GenBank/DDBJ whole genome shotgun (WGS) entry which is preliminary data.</text>
</comment>
<dbReference type="GO" id="GO:0000139">
    <property type="term" value="C:Golgi membrane"/>
    <property type="evidence" value="ECO:0007669"/>
    <property type="project" value="InterPro"/>
</dbReference>
<evidence type="ECO:0000256" key="2">
    <source>
        <dbReference type="ARBA" id="ARBA00022692"/>
    </source>
</evidence>
<feature type="transmembrane region" description="Helical" evidence="5">
    <location>
        <begin position="101"/>
        <end position="122"/>
    </location>
</feature>
<dbReference type="InterPro" id="IPR007271">
    <property type="entry name" value="Nuc_sug_transpt"/>
</dbReference>
<feature type="transmembrane region" description="Helical" evidence="5">
    <location>
        <begin position="250"/>
        <end position="270"/>
    </location>
</feature>
<keyword evidence="7" id="KW-1185">Reference proteome</keyword>
<evidence type="ECO:0000256" key="5">
    <source>
        <dbReference type="SAM" id="Phobius"/>
    </source>
</evidence>
<evidence type="ECO:0000313" key="6">
    <source>
        <dbReference type="EMBL" id="CCI41954.1"/>
    </source>
</evidence>